<comment type="cofactor">
    <cofactor evidence="1">
        <name>Mg(2+)</name>
        <dbReference type="ChEBI" id="CHEBI:18420"/>
    </cofactor>
</comment>
<dbReference type="Gene3D" id="3.30.460.10">
    <property type="entry name" value="Beta Polymerase, domain 2"/>
    <property type="match status" value="1"/>
</dbReference>
<evidence type="ECO:0000256" key="1">
    <source>
        <dbReference type="ARBA" id="ARBA00001946"/>
    </source>
</evidence>
<dbReference type="InterPro" id="IPR043519">
    <property type="entry name" value="NT_sf"/>
</dbReference>
<evidence type="ECO:0000256" key="4">
    <source>
        <dbReference type="ARBA" id="ARBA00022723"/>
    </source>
</evidence>
<evidence type="ECO:0000256" key="5">
    <source>
        <dbReference type="ARBA" id="ARBA00022741"/>
    </source>
</evidence>
<dbReference type="RefSeq" id="WP_070319803.1">
    <property type="nucleotide sequence ID" value="NZ_CP194061.1"/>
</dbReference>
<keyword evidence="10" id="KW-1185">Reference proteome</keyword>
<dbReference type="InterPro" id="IPR052038">
    <property type="entry name" value="Type-VII_TA_antitoxin"/>
</dbReference>
<name>A0ABU0GN84_9CELL</name>
<comment type="caution">
    <text evidence="9">The sequence shown here is derived from an EMBL/GenBank/DDBJ whole genome shotgun (WGS) entry which is preliminary data.</text>
</comment>
<dbReference type="CDD" id="cd05403">
    <property type="entry name" value="NT_KNTase_like"/>
    <property type="match status" value="1"/>
</dbReference>
<evidence type="ECO:0000259" key="8">
    <source>
        <dbReference type="Pfam" id="PF18765"/>
    </source>
</evidence>
<dbReference type="Pfam" id="PF18765">
    <property type="entry name" value="Polbeta"/>
    <property type="match status" value="1"/>
</dbReference>
<evidence type="ECO:0000256" key="6">
    <source>
        <dbReference type="ARBA" id="ARBA00022840"/>
    </source>
</evidence>
<dbReference type="PANTHER" id="PTHR33571:SF14">
    <property type="entry name" value="PROTEIN ADENYLYLTRANSFERASE MJ0435-RELATED"/>
    <property type="match status" value="1"/>
</dbReference>
<evidence type="ECO:0000313" key="9">
    <source>
        <dbReference type="EMBL" id="MDQ0426825.1"/>
    </source>
</evidence>
<dbReference type="PANTHER" id="PTHR33571">
    <property type="entry name" value="SSL8005 PROTEIN"/>
    <property type="match status" value="1"/>
</dbReference>
<dbReference type="InterPro" id="IPR041633">
    <property type="entry name" value="Polbeta"/>
</dbReference>
<keyword evidence="5" id="KW-0547">Nucleotide-binding</keyword>
<keyword evidence="3" id="KW-0548">Nucleotidyltransferase</keyword>
<evidence type="ECO:0000256" key="2">
    <source>
        <dbReference type="ARBA" id="ARBA00022679"/>
    </source>
</evidence>
<sequence length="98" mass="11089">MIRLDERQHRALVELCARYGFSKLEVFGSVARGEERTDSDIDLLYDLLPGRHVTWEVVDAADELSAILGRPVDLVSRRAVHPLLRSRIETEAQALYAA</sequence>
<dbReference type="Proteomes" id="UP001240250">
    <property type="component" value="Unassembled WGS sequence"/>
</dbReference>
<reference evidence="9 10" key="1">
    <citation type="submission" date="2023-07" db="EMBL/GenBank/DDBJ databases">
        <title>Sequencing the genomes of 1000 actinobacteria strains.</title>
        <authorList>
            <person name="Klenk H.-P."/>
        </authorList>
    </citation>
    <scope>NUCLEOTIDE SEQUENCE [LARGE SCALE GENOMIC DNA]</scope>
    <source>
        <strain evidence="9 10">DSM 14785</strain>
    </source>
</reference>
<evidence type="ECO:0000256" key="7">
    <source>
        <dbReference type="ARBA" id="ARBA00022842"/>
    </source>
</evidence>
<gene>
    <name evidence="9" type="ORF">JO380_003206</name>
</gene>
<dbReference type="SUPFAM" id="SSF81301">
    <property type="entry name" value="Nucleotidyltransferase"/>
    <property type="match status" value="1"/>
</dbReference>
<keyword evidence="6" id="KW-0067">ATP-binding</keyword>
<accession>A0ABU0GN84</accession>
<keyword evidence="4" id="KW-0479">Metal-binding</keyword>
<protein>
    <submittedName>
        <fullName evidence="9">Nucleotidyltransferase</fullName>
    </submittedName>
</protein>
<feature type="domain" description="Polymerase beta nucleotidyltransferase" evidence="8">
    <location>
        <begin position="23"/>
        <end position="96"/>
    </location>
</feature>
<organism evidence="9 10">
    <name type="scientific">Cellulomonas iranensis</name>
    <dbReference type="NCBI Taxonomy" id="76862"/>
    <lineage>
        <taxon>Bacteria</taxon>
        <taxon>Bacillati</taxon>
        <taxon>Actinomycetota</taxon>
        <taxon>Actinomycetes</taxon>
        <taxon>Micrococcales</taxon>
        <taxon>Cellulomonadaceae</taxon>
        <taxon>Cellulomonas</taxon>
    </lineage>
</organism>
<evidence type="ECO:0000313" key="10">
    <source>
        <dbReference type="Proteomes" id="UP001240250"/>
    </source>
</evidence>
<proteinExistence type="predicted"/>
<keyword evidence="2" id="KW-0808">Transferase</keyword>
<evidence type="ECO:0000256" key="3">
    <source>
        <dbReference type="ARBA" id="ARBA00022695"/>
    </source>
</evidence>
<keyword evidence="7" id="KW-0460">Magnesium</keyword>
<dbReference type="EMBL" id="JAUSVM010000001">
    <property type="protein sequence ID" value="MDQ0426825.1"/>
    <property type="molecule type" value="Genomic_DNA"/>
</dbReference>